<name>A0A838ADE8_9PSEU</name>
<gene>
    <name evidence="3" type="ORF">H0B56_17365</name>
</gene>
<sequence>MTERKKDDPGPKLLSGGNPQIPKGEGNGPVQDYIAAMPGWKQDVGRRLDDLIVRTVPDVHKAVKWNQPFYGLEGEGWFLSFRCFTRYVQLQFFRGTSLDPVPPKASKHDEVRYLDIHEDDGLDEDRLRTWIEQASNLPGEKM</sequence>
<dbReference type="Pfam" id="PF08818">
    <property type="entry name" value="DUF1801"/>
    <property type="match status" value="1"/>
</dbReference>
<keyword evidence="4" id="KW-1185">Reference proteome</keyword>
<dbReference type="SUPFAM" id="SSF159888">
    <property type="entry name" value="YdhG-like"/>
    <property type="match status" value="1"/>
</dbReference>
<evidence type="ECO:0000256" key="1">
    <source>
        <dbReference type="SAM" id="MobiDB-lite"/>
    </source>
</evidence>
<feature type="compositionally biased region" description="Basic and acidic residues" evidence="1">
    <location>
        <begin position="1"/>
        <end position="10"/>
    </location>
</feature>
<feature type="region of interest" description="Disordered" evidence="1">
    <location>
        <begin position="1"/>
        <end position="30"/>
    </location>
</feature>
<feature type="domain" description="YdhG-like" evidence="2">
    <location>
        <begin position="41"/>
        <end position="134"/>
    </location>
</feature>
<organism evidence="3 4">
    <name type="scientific">Haloechinothrix aidingensis</name>
    <dbReference type="NCBI Taxonomy" id="2752311"/>
    <lineage>
        <taxon>Bacteria</taxon>
        <taxon>Bacillati</taxon>
        <taxon>Actinomycetota</taxon>
        <taxon>Actinomycetes</taxon>
        <taxon>Pseudonocardiales</taxon>
        <taxon>Pseudonocardiaceae</taxon>
        <taxon>Haloechinothrix</taxon>
    </lineage>
</organism>
<reference evidence="3 4" key="1">
    <citation type="submission" date="2020-07" db="EMBL/GenBank/DDBJ databases">
        <title>Genome of Haloechinothrix sp.</title>
        <authorList>
            <person name="Tang S.-K."/>
            <person name="Yang L."/>
            <person name="Zhu W.-Y."/>
        </authorList>
    </citation>
    <scope>NUCLEOTIDE SEQUENCE [LARGE SCALE GENOMIC DNA]</scope>
    <source>
        <strain evidence="3 4">YIM 98757</strain>
    </source>
</reference>
<dbReference type="Proteomes" id="UP000582974">
    <property type="component" value="Unassembled WGS sequence"/>
</dbReference>
<protein>
    <submittedName>
        <fullName evidence="3">DUF1801 domain-containing protein</fullName>
    </submittedName>
</protein>
<dbReference type="EMBL" id="JACCKD010000006">
    <property type="protein sequence ID" value="MBA0127319.1"/>
    <property type="molecule type" value="Genomic_DNA"/>
</dbReference>
<evidence type="ECO:0000259" key="2">
    <source>
        <dbReference type="Pfam" id="PF08818"/>
    </source>
</evidence>
<dbReference type="InterPro" id="IPR014922">
    <property type="entry name" value="YdhG-like"/>
</dbReference>
<dbReference type="AlphaFoldDB" id="A0A838ADE8"/>
<proteinExistence type="predicted"/>
<evidence type="ECO:0000313" key="3">
    <source>
        <dbReference type="EMBL" id="MBA0127319.1"/>
    </source>
</evidence>
<comment type="caution">
    <text evidence="3">The sequence shown here is derived from an EMBL/GenBank/DDBJ whole genome shotgun (WGS) entry which is preliminary data.</text>
</comment>
<dbReference type="RefSeq" id="WP_180894130.1">
    <property type="nucleotide sequence ID" value="NZ_JACCKD010000006.1"/>
</dbReference>
<dbReference type="Gene3D" id="3.90.1150.200">
    <property type="match status" value="1"/>
</dbReference>
<evidence type="ECO:0000313" key="4">
    <source>
        <dbReference type="Proteomes" id="UP000582974"/>
    </source>
</evidence>
<accession>A0A838ADE8</accession>